<dbReference type="OrthoDB" id="6622112at2"/>
<name>A0A1G7YAS2_9RHOO</name>
<feature type="domain" description="HTH marR-type" evidence="1">
    <location>
        <begin position="62"/>
        <end position="127"/>
    </location>
</feature>
<dbReference type="STRING" id="83767.SAMN05660652_00945"/>
<protein>
    <submittedName>
        <fullName evidence="2">Predicted transcription regulator, contains HTH domain, MarR family</fullName>
    </submittedName>
</protein>
<dbReference type="InterPro" id="IPR014601">
    <property type="entry name" value="Trans_reg_MarR_HTH"/>
</dbReference>
<dbReference type="RefSeq" id="WP_091934402.1">
    <property type="nucleotide sequence ID" value="NZ_FNCY01000002.1"/>
</dbReference>
<dbReference type="EMBL" id="FNCY01000002">
    <property type="protein sequence ID" value="SDG93485.1"/>
    <property type="molecule type" value="Genomic_DNA"/>
</dbReference>
<keyword evidence="3" id="KW-1185">Reference proteome</keyword>
<reference evidence="2 3" key="1">
    <citation type="submission" date="2016-10" db="EMBL/GenBank/DDBJ databases">
        <authorList>
            <person name="de Groot N.N."/>
        </authorList>
    </citation>
    <scope>NUCLEOTIDE SEQUENCE [LARGE SCALE GENOMIC DNA]</scope>
    <source>
        <strain evidence="2 3">DSM 5885</strain>
    </source>
</reference>
<dbReference type="InterPro" id="IPR000835">
    <property type="entry name" value="HTH_MarR-typ"/>
</dbReference>
<dbReference type="SUPFAM" id="SSF46785">
    <property type="entry name" value="Winged helix' DNA-binding domain"/>
    <property type="match status" value="1"/>
</dbReference>
<dbReference type="InterPro" id="IPR036390">
    <property type="entry name" value="WH_DNA-bd_sf"/>
</dbReference>
<dbReference type="InterPro" id="IPR036388">
    <property type="entry name" value="WH-like_DNA-bd_sf"/>
</dbReference>
<evidence type="ECO:0000259" key="1">
    <source>
        <dbReference type="Pfam" id="PF13463"/>
    </source>
</evidence>
<sequence length="180" mass="20002">MTARTPSSKDHAKEQPRIVSSAHLVSEKSPELSEIEFGLIIFSHAFNRWMIRCMSAAGVKDMTPVDVMVMHHINHRGSEKRLADICFVLNIEDTHVVSYSVKKLLGMDLVQSTKRGKEVFLKATEAGAALCARYRDVREACLLPGFSGESEENGRFGEVAQLLRTLSGRYDQAARAASSY</sequence>
<gene>
    <name evidence="2" type="ORF">SAMN05660652_00945</name>
</gene>
<organism evidence="2 3">
    <name type="scientific">Propionivibrio dicarboxylicus</name>
    <dbReference type="NCBI Taxonomy" id="83767"/>
    <lineage>
        <taxon>Bacteria</taxon>
        <taxon>Pseudomonadati</taxon>
        <taxon>Pseudomonadota</taxon>
        <taxon>Betaproteobacteria</taxon>
        <taxon>Rhodocyclales</taxon>
        <taxon>Rhodocyclaceae</taxon>
        <taxon>Propionivibrio</taxon>
    </lineage>
</organism>
<dbReference type="AlphaFoldDB" id="A0A1G7YAS2"/>
<dbReference type="PIRSF" id="PIRSF036158">
    <property type="entry name" value="UCP036158_MarR"/>
    <property type="match status" value="1"/>
</dbReference>
<dbReference type="Proteomes" id="UP000198607">
    <property type="component" value="Unassembled WGS sequence"/>
</dbReference>
<dbReference type="Pfam" id="PF13463">
    <property type="entry name" value="HTH_27"/>
    <property type="match status" value="1"/>
</dbReference>
<evidence type="ECO:0000313" key="3">
    <source>
        <dbReference type="Proteomes" id="UP000198607"/>
    </source>
</evidence>
<accession>A0A1G7YAS2</accession>
<dbReference type="Gene3D" id="1.10.10.10">
    <property type="entry name" value="Winged helix-like DNA-binding domain superfamily/Winged helix DNA-binding domain"/>
    <property type="match status" value="1"/>
</dbReference>
<dbReference type="GO" id="GO:0003700">
    <property type="term" value="F:DNA-binding transcription factor activity"/>
    <property type="evidence" value="ECO:0007669"/>
    <property type="project" value="InterPro"/>
</dbReference>
<proteinExistence type="predicted"/>
<evidence type="ECO:0000313" key="2">
    <source>
        <dbReference type="EMBL" id="SDG93485.1"/>
    </source>
</evidence>